<protein>
    <submittedName>
        <fullName evidence="1">Uncharacterized protein</fullName>
    </submittedName>
</protein>
<accession>A0A8J2K1A4</accession>
<evidence type="ECO:0000313" key="2">
    <source>
        <dbReference type="Proteomes" id="UP000708208"/>
    </source>
</evidence>
<dbReference type="AlphaFoldDB" id="A0A8J2K1A4"/>
<sequence>MTRKIEPVGVVNTRELEVSKRSVKT</sequence>
<name>A0A8J2K1A4_9HEXA</name>
<reference evidence="1" key="1">
    <citation type="submission" date="2021-06" db="EMBL/GenBank/DDBJ databases">
        <authorList>
            <person name="Hodson N. C."/>
            <person name="Mongue J. A."/>
            <person name="Jaron S. K."/>
        </authorList>
    </citation>
    <scope>NUCLEOTIDE SEQUENCE</scope>
</reference>
<organism evidence="1 2">
    <name type="scientific">Allacma fusca</name>
    <dbReference type="NCBI Taxonomy" id="39272"/>
    <lineage>
        <taxon>Eukaryota</taxon>
        <taxon>Metazoa</taxon>
        <taxon>Ecdysozoa</taxon>
        <taxon>Arthropoda</taxon>
        <taxon>Hexapoda</taxon>
        <taxon>Collembola</taxon>
        <taxon>Symphypleona</taxon>
        <taxon>Sminthuridae</taxon>
        <taxon>Allacma</taxon>
    </lineage>
</organism>
<dbReference type="EMBL" id="CAJVCH010049843">
    <property type="protein sequence ID" value="CAG7717954.1"/>
    <property type="molecule type" value="Genomic_DNA"/>
</dbReference>
<proteinExistence type="predicted"/>
<evidence type="ECO:0000313" key="1">
    <source>
        <dbReference type="EMBL" id="CAG7717954.1"/>
    </source>
</evidence>
<feature type="non-terminal residue" evidence="1">
    <location>
        <position position="1"/>
    </location>
</feature>
<gene>
    <name evidence="1" type="ORF">AFUS01_LOCUS7383</name>
</gene>
<keyword evidence="2" id="KW-1185">Reference proteome</keyword>
<dbReference type="Proteomes" id="UP000708208">
    <property type="component" value="Unassembled WGS sequence"/>
</dbReference>
<comment type="caution">
    <text evidence="1">The sequence shown here is derived from an EMBL/GenBank/DDBJ whole genome shotgun (WGS) entry which is preliminary data.</text>
</comment>